<proteinExistence type="inferred from homology"/>
<dbReference type="Gene3D" id="1.25.40.10">
    <property type="entry name" value="Tetratricopeptide repeat domain"/>
    <property type="match status" value="4"/>
</dbReference>
<feature type="repeat" description="PPR" evidence="3">
    <location>
        <begin position="306"/>
        <end position="340"/>
    </location>
</feature>
<comment type="similarity">
    <text evidence="1">Belongs to the PPR family. P subfamily.</text>
</comment>
<evidence type="ECO:0000256" key="2">
    <source>
        <dbReference type="ARBA" id="ARBA00022737"/>
    </source>
</evidence>
<dbReference type="PROSITE" id="PS51375">
    <property type="entry name" value="PPR"/>
    <property type="match status" value="10"/>
</dbReference>
<sequence length="577" mass="65052">MLRLLSSSSAALRRRTFALPFLHQQTPTHISTNDSNLKFISSHSQRQSLTNAPPPMSDESLILFNRFLPSLKSTESYNSVLARSSSSKRGFTDDDIVGLVTKLGEHGVFPDMFQLMDFISVLCYKRKNCVAWELLRAVKKLGGTVEATSCNVLLRGLGSQNDIRSMYKLLAEMDEMEIRPNVLTFDILIDHLCKARRTDEALGVFDKLRGTLQSWEGRRLLSLLEEMKVEKKNWPNIVTYNCLIDWLCKAGNVDKTHELFSRMNEEQVEPDVVTLNALVNGMCKIGRVDSAVEFFNEMKGKGLEGNAVTYTALISGFCGVNNIVKAVQYFDEMLSSGCSPDTIVYYSLISSLTIARRMDLSQLKQVGLGLDRTCYYALLSGFRKKKKLEQVSEMLNKMEEIEVKPDTVTYNTLVSYLGKAGDSATATKMMKEMIEEGFEPSVFAYGAIIHAYCLKKNVGEAMKIFEEMCSTSMVRPNIVIYTILIDALCKTNNVEKAVSLMGDMKLKSVRPNTTIYNVILKGLWDKRMLHKAFELMDRMVEDACSPDHVTMEILTEWLSAVGEIEKLKLFVEGYQVA</sequence>
<dbReference type="NCBIfam" id="TIGR00756">
    <property type="entry name" value="PPR"/>
    <property type="match status" value="9"/>
</dbReference>
<dbReference type="Proteomes" id="UP000002051">
    <property type="component" value="Chromosome 3"/>
</dbReference>
<keyword evidence="6" id="KW-1185">Reference proteome</keyword>
<evidence type="ECO:0000313" key="4">
    <source>
        <dbReference type="EMBL" id="KEH35379.1"/>
    </source>
</evidence>
<feature type="repeat" description="PPR" evidence="3">
    <location>
        <begin position="271"/>
        <end position="305"/>
    </location>
</feature>
<dbReference type="SUPFAM" id="SSF81901">
    <property type="entry name" value="HCP-like"/>
    <property type="match status" value="1"/>
</dbReference>
<dbReference type="InterPro" id="IPR011990">
    <property type="entry name" value="TPR-like_helical_dom_sf"/>
</dbReference>
<accession>A0A072V063</accession>
<feature type="repeat" description="PPR" evidence="3">
    <location>
        <begin position="236"/>
        <end position="270"/>
    </location>
</feature>
<reference evidence="4 6" key="2">
    <citation type="journal article" date="2014" name="BMC Genomics">
        <title>An improved genome release (version Mt4.0) for the model legume Medicago truncatula.</title>
        <authorList>
            <person name="Tang H."/>
            <person name="Krishnakumar V."/>
            <person name="Bidwell S."/>
            <person name="Rosen B."/>
            <person name="Chan A."/>
            <person name="Zhou S."/>
            <person name="Gentzbittel L."/>
            <person name="Childs K.L."/>
            <person name="Yandell M."/>
            <person name="Gundlach H."/>
            <person name="Mayer K.F."/>
            <person name="Schwartz D.C."/>
            <person name="Town C.D."/>
        </authorList>
    </citation>
    <scope>GENOME REANNOTATION</scope>
    <source>
        <strain evidence="4">A17</strain>
        <strain evidence="5 6">cv. Jemalong A17</strain>
    </source>
</reference>
<feature type="repeat" description="PPR" evidence="3">
    <location>
        <begin position="441"/>
        <end position="475"/>
    </location>
</feature>
<dbReference type="Pfam" id="PF13041">
    <property type="entry name" value="PPR_2"/>
    <property type="match status" value="4"/>
</dbReference>
<dbReference type="GO" id="GO:0003729">
    <property type="term" value="F:mRNA binding"/>
    <property type="evidence" value="ECO:0000318"/>
    <property type="project" value="GO_Central"/>
</dbReference>
<organism evidence="4 6">
    <name type="scientific">Medicago truncatula</name>
    <name type="common">Barrel medic</name>
    <name type="synonym">Medicago tribuloides</name>
    <dbReference type="NCBI Taxonomy" id="3880"/>
    <lineage>
        <taxon>Eukaryota</taxon>
        <taxon>Viridiplantae</taxon>
        <taxon>Streptophyta</taxon>
        <taxon>Embryophyta</taxon>
        <taxon>Tracheophyta</taxon>
        <taxon>Spermatophyta</taxon>
        <taxon>Magnoliopsida</taxon>
        <taxon>eudicotyledons</taxon>
        <taxon>Gunneridae</taxon>
        <taxon>Pentapetalae</taxon>
        <taxon>rosids</taxon>
        <taxon>fabids</taxon>
        <taxon>Fabales</taxon>
        <taxon>Fabaceae</taxon>
        <taxon>Papilionoideae</taxon>
        <taxon>50 kb inversion clade</taxon>
        <taxon>NPAAA clade</taxon>
        <taxon>Hologalegina</taxon>
        <taxon>IRL clade</taxon>
        <taxon>Trifolieae</taxon>
        <taxon>Medicago</taxon>
    </lineage>
</organism>
<evidence type="ECO:0000256" key="1">
    <source>
        <dbReference type="ARBA" id="ARBA00007626"/>
    </source>
</evidence>
<dbReference type="AlphaFoldDB" id="A0A072V063"/>
<feature type="repeat" description="PPR" evidence="3">
    <location>
        <begin position="512"/>
        <end position="546"/>
    </location>
</feature>
<dbReference type="PANTHER" id="PTHR46128:SF97">
    <property type="entry name" value="PENTACOTRIPEPTIDE-REPEAT REGION OF PRORP DOMAIN-CONTAINING PROTEIN"/>
    <property type="match status" value="1"/>
</dbReference>
<evidence type="ECO:0000256" key="3">
    <source>
        <dbReference type="PROSITE-ProRule" id="PRU00708"/>
    </source>
</evidence>
<dbReference type="InterPro" id="IPR050872">
    <property type="entry name" value="PPR_P_subfamily"/>
</dbReference>
<feature type="repeat" description="PPR" evidence="3">
    <location>
        <begin position="371"/>
        <end position="405"/>
    </location>
</feature>
<gene>
    <name evidence="4" type="ordered locus">MTR_3g088810</name>
</gene>
<dbReference type="Pfam" id="PF01535">
    <property type="entry name" value="PPR"/>
    <property type="match status" value="1"/>
</dbReference>
<dbReference type="InterPro" id="IPR002885">
    <property type="entry name" value="PPR_rpt"/>
</dbReference>
<dbReference type="EMBL" id="CM001219">
    <property type="protein sequence ID" value="KEH35379.1"/>
    <property type="molecule type" value="Genomic_DNA"/>
</dbReference>
<protein>
    <submittedName>
        <fullName evidence="4">PPR containing plant-like protein</fullName>
    </submittedName>
</protein>
<name>A0A072V063_MEDTR</name>
<feature type="repeat" description="PPR" evidence="3">
    <location>
        <begin position="477"/>
        <end position="511"/>
    </location>
</feature>
<dbReference type="GO" id="GO:0005737">
    <property type="term" value="C:cytoplasm"/>
    <property type="evidence" value="ECO:0000318"/>
    <property type="project" value="GO_Central"/>
</dbReference>
<reference evidence="5" key="3">
    <citation type="submission" date="2015-04" db="UniProtKB">
        <authorList>
            <consortium name="EnsemblPlants"/>
        </authorList>
    </citation>
    <scope>IDENTIFICATION</scope>
    <source>
        <strain evidence="5">cv. Jemalong A17</strain>
    </source>
</reference>
<keyword evidence="2" id="KW-0677">Repeat</keyword>
<evidence type="ECO:0000313" key="6">
    <source>
        <dbReference type="Proteomes" id="UP000002051"/>
    </source>
</evidence>
<dbReference type="Pfam" id="PF12854">
    <property type="entry name" value="PPR_1"/>
    <property type="match status" value="1"/>
</dbReference>
<dbReference type="GO" id="GO:0006397">
    <property type="term" value="P:mRNA processing"/>
    <property type="evidence" value="ECO:0000318"/>
    <property type="project" value="GO_Central"/>
</dbReference>
<feature type="repeat" description="PPR" evidence="3">
    <location>
        <begin position="146"/>
        <end position="180"/>
    </location>
</feature>
<dbReference type="PANTHER" id="PTHR46128">
    <property type="entry name" value="MITOCHONDRIAL GROUP I INTRON SPLICING FACTOR CCM1"/>
    <property type="match status" value="1"/>
</dbReference>
<feature type="repeat" description="PPR" evidence="3">
    <location>
        <begin position="406"/>
        <end position="440"/>
    </location>
</feature>
<feature type="repeat" description="PPR" evidence="3">
    <location>
        <begin position="181"/>
        <end position="211"/>
    </location>
</feature>
<reference evidence="4 6" key="1">
    <citation type="journal article" date="2011" name="Nature">
        <title>The Medicago genome provides insight into the evolution of rhizobial symbioses.</title>
        <authorList>
            <person name="Young N.D."/>
            <person name="Debelle F."/>
            <person name="Oldroyd G.E."/>
            <person name="Geurts R."/>
            <person name="Cannon S.B."/>
            <person name="Udvardi M.K."/>
            <person name="Benedito V.A."/>
            <person name="Mayer K.F."/>
            <person name="Gouzy J."/>
            <person name="Schoof H."/>
            <person name="Van de Peer Y."/>
            <person name="Proost S."/>
            <person name="Cook D.R."/>
            <person name="Meyers B.C."/>
            <person name="Spannagl M."/>
            <person name="Cheung F."/>
            <person name="De Mita S."/>
            <person name="Krishnakumar V."/>
            <person name="Gundlach H."/>
            <person name="Zhou S."/>
            <person name="Mudge J."/>
            <person name="Bharti A.K."/>
            <person name="Murray J.D."/>
            <person name="Naoumkina M.A."/>
            <person name="Rosen B."/>
            <person name="Silverstein K.A."/>
            <person name="Tang H."/>
            <person name="Rombauts S."/>
            <person name="Zhao P.X."/>
            <person name="Zhou P."/>
            <person name="Barbe V."/>
            <person name="Bardou P."/>
            <person name="Bechner M."/>
            <person name="Bellec A."/>
            <person name="Berger A."/>
            <person name="Berges H."/>
            <person name="Bidwell S."/>
            <person name="Bisseling T."/>
            <person name="Choisne N."/>
            <person name="Couloux A."/>
            <person name="Denny R."/>
            <person name="Deshpande S."/>
            <person name="Dai X."/>
            <person name="Doyle J.J."/>
            <person name="Dudez A.M."/>
            <person name="Farmer A.D."/>
            <person name="Fouteau S."/>
            <person name="Franken C."/>
            <person name="Gibelin C."/>
            <person name="Gish J."/>
            <person name="Goldstein S."/>
            <person name="Gonzalez A.J."/>
            <person name="Green P.J."/>
            <person name="Hallab A."/>
            <person name="Hartog M."/>
            <person name="Hua A."/>
            <person name="Humphray S.J."/>
            <person name="Jeong D.H."/>
            <person name="Jing Y."/>
            <person name="Jocker A."/>
            <person name="Kenton S.M."/>
            <person name="Kim D.J."/>
            <person name="Klee K."/>
            <person name="Lai H."/>
            <person name="Lang C."/>
            <person name="Lin S."/>
            <person name="Macmil S.L."/>
            <person name="Magdelenat G."/>
            <person name="Matthews L."/>
            <person name="McCorrison J."/>
            <person name="Monaghan E.L."/>
            <person name="Mun J.H."/>
            <person name="Najar F.Z."/>
            <person name="Nicholson C."/>
            <person name="Noirot C."/>
            <person name="O'Bleness M."/>
            <person name="Paule C.R."/>
            <person name="Poulain J."/>
            <person name="Prion F."/>
            <person name="Qin B."/>
            <person name="Qu C."/>
            <person name="Retzel E.F."/>
            <person name="Riddle C."/>
            <person name="Sallet E."/>
            <person name="Samain S."/>
            <person name="Samson N."/>
            <person name="Sanders I."/>
            <person name="Saurat O."/>
            <person name="Scarpelli C."/>
            <person name="Schiex T."/>
            <person name="Segurens B."/>
            <person name="Severin A.J."/>
            <person name="Sherrier D.J."/>
            <person name="Shi R."/>
            <person name="Sims S."/>
            <person name="Singer S.R."/>
            <person name="Sinharoy S."/>
            <person name="Sterck L."/>
            <person name="Viollet A."/>
            <person name="Wang B.B."/>
            <person name="Wang K."/>
            <person name="Wang M."/>
            <person name="Wang X."/>
            <person name="Warfsmann J."/>
            <person name="Weissenbach J."/>
            <person name="White D.D."/>
            <person name="White J.D."/>
            <person name="Wiley G.B."/>
            <person name="Wincker P."/>
            <person name="Xing Y."/>
            <person name="Yang L."/>
            <person name="Yao Z."/>
            <person name="Ying F."/>
            <person name="Zhai J."/>
            <person name="Zhou L."/>
            <person name="Zuber A."/>
            <person name="Denarie J."/>
            <person name="Dixon R.A."/>
            <person name="May G.D."/>
            <person name="Schwartz D.C."/>
            <person name="Rogers J."/>
            <person name="Quetier F."/>
            <person name="Town C.D."/>
            <person name="Roe B.A."/>
        </authorList>
    </citation>
    <scope>NUCLEOTIDE SEQUENCE [LARGE SCALE GENOMIC DNA]</scope>
    <source>
        <strain evidence="4">A17</strain>
        <strain evidence="5 6">cv. Jemalong A17</strain>
    </source>
</reference>
<evidence type="ECO:0000313" key="5">
    <source>
        <dbReference type="EnsemblPlants" id="KEH35379"/>
    </source>
</evidence>
<dbReference type="EnsemblPlants" id="KEH35379">
    <property type="protein sequence ID" value="KEH35379"/>
    <property type="gene ID" value="MTR_3g088810"/>
</dbReference>
<dbReference type="HOGENOM" id="CLU_002706_49_12_1"/>